<name>A0A3Q3XD36_MOLML</name>
<dbReference type="PIRSF" id="PIRSF005956">
    <property type="entry name" value="BtpA"/>
    <property type="match status" value="1"/>
</dbReference>
<dbReference type="PANTHER" id="PTHR21381:SF3">
    <property type="entry name" value="SGC REGION PROTEIN SGCQ-RELATED"/>
    <property type="match status" value="1"/>
</dbReference>
<dbReference type="NCBIfam" id="TIGR00259">
    <property type="entry name" value="thylakoid_BtpA"/>
    <property type="match status" value="1"/>
</dbReference>
<dbReference type="InterPro" id="IPR011060">
    <property type="entry name" value="RibuloseP-bd_barrel"/>
</dbReference>
<dbReference type="InterPro" id="IPR005137">
    <property type="entry name" value="BtpA"/>
</dbReference>
<dbReference type="STRING" id="94237.ENSMMOP00000020421"/>
<keyword evidence="3" id="KW-1185">Reference proteome</keyword>
<dbReference type="AlphaFoldDB" id="A0A3Q3XD36"/>
<protein>
    <submittedName>
        <fullName evidence="2">Uncharacterized protein</fullName>
    </submittedName>
</protein>
<evidence type="ECO:0000256" key="1">
    <source>
        <dbReference type="ARBA" id="ARBA00006007"/>
    </source>
</evidence>
<organism evidence="2 3">
    <name type="scientific">Mola mola</name>
    <name type="common">Ocean sunfish</name>
    <name type="synonym">Tetraodon mola</name>
    <dbReference type="NCBI Taxonomy" id="94237"/>
    <lineage>
        <taxon>Eukaryota</taxon>
        <taxon>Metazoa</taxon>
        <taxon>Chordata</taxon>
        <taxon>Craniata</taxon>
        <taxon>Vertebrata</taxon>
        <taxon>Euteleostomi</taxon>
        <taxon>Actinopterygii</taxon>
        <taxon>Neopterygii</taxon>
        <taxon>Teleostei</taxon>
        <taxon>Neoteleostei</taxon>
        <taxon>Acanthomorphata</taxon>
        <taxon>Eupercaria</taxon>
        <taxon>Tetraodontiformes</taxon>
        <taxon>Molidae</taxon>
        <taxon>Mola</taxon>
    </lineage>
</organism>
<dbReference type="Proteomes" id="UP000261620">
    <property type="component" value="Unplaced"/>
</dbReference>
<accession>A0A3Q3XD36</accession>
<evidence type="ECO:0000313" key="3">
    <source>
        <dbReference type="Proteomes" id="UP000261620"/>
    </source>
</evidence>
<sequence>MKMSQITEEACREAAIYRDAGIDGVIIENMHDIPYSVSVGPEVVACMTAVCTAVRSICPSLPLGVQILSSANHQALAVALASDLDFIRAEGFVFAHVADEGLLNACAGDLLRYRRQIGAEHVHIFTDIKKKHSSHTLTSDVSIEQTAHAAEFFLSDGVIITGAATGLQADPQELREVAQSVRIPVLVGSGVTYDNLEHYLDSNGMIIGSHFKEGGHWANAVDPKQVKRFMARRRELLG</sequence>
<dbReference type="OMA" id="ENFFDAP"/>
<comment type="similarity">
    <text evidence="1">Belongs to the BtpA family.</text>
</comment>
<dbReference type="Pfam" id="PF03437">
    <property type="entry name" value="BtpA"/>
    <property type="match status" value="1"/>
</dbReference>
<reference evidence="2" key="1">
    <citation type="submission" date="2025-08" db="UniProtKB">
        <authorList>
            <consortium name="Ensembl"/>
        </authorList>
    </citation>
    <scope>IDENTIFICATION</scope>
</reference>
<proteinExistence type="inferred from homology"/>
<reference evidence="2" key="2">
    <citation type="submission" date="2025-09" db="UniProtKB">
        <authorList>
            <consortium name="Ensembl"/>
        </authorList>
    </citation>
    <scope>IDENTIFICATION</scope>
</reference>
<dbReference type="SUPFAM" id="SSF51366">
    <property type="entry name" value="Ribulose-phoshate binding barrel"/>
    <property type="match status" value="1"/>
</dbReference>
<dbReference type="PANTHER" id="PTHR21381">
    <property type="entry name" value="ZGC:162297"/>
    <property type="match status" value="1"/>
</dbReference>
<dbReference type="Ensembl" id="ENSMMOT00000020757.1">
    <property type="protein sequence ID" value="ENSMMOP00000020421.1"/>
    <property type="gene ID" value="ENSMMOG00000015520.1"/>
</dbReference>
<evidence type="ECO:0000313" key="2">
    <source>
        <dbReference type="Ensembl" id="ENSMMOP00000020421.1"/>
    </source>
</evidence>